<feature type="domain" description="F-box" evidence="2">
    <location>
        <begin position="18"/>
        <end position="66"/>
    </location>
</feature>
<evidence type="ECO:0000313" key="3">
    <source>
        <dbReference type="EMBL" id="OBS20512.1"/>
    </source>
</evidence>
<dbReference type="Gene3D" id="3.80.10.10">
    <property type="entry name" value="Ribonuclease Inhibitor"/>
    <property type="match status" value="1"/>
</dbReference>
<gene>
    <name evidence="3" type="ORF">FPOA_06880</name>
</gene>
<dbReference type="PANTHER" id="PTHR42057:SF2">
    <property type="entry name" value="F-BOX DOMAIN PROTEIN (AFU_ORTHOLOGUE AFUA_4G00200)-RELATED"/>
    <property type="match status" value="1"/>
</dbReference>
<dbReference type="EMBL" id="LYXU01000003">
    <property type="protein sequence ID" value="OBS20512.1"/>
    <property type="molecule type" value="Genomic_DNA"/>
</dbReference>
<dbReference type="InterPro" id="IPR032675">
    <property type="entry name" value="LRR_dom_sf"/>
</dbReference>
<dbReference type="Gene3D" id="1.20.1280.50">
    <property type="match status" value="1"/>
</dbReference>
<dbReference type="AlphaFoldDB" id="A0A1B8AIY7"/>
<accession>A0A1B8AIY7</accession>
<sequence>MNSCQVEQVNKAPELGDFPDEILDKIFSHLLNPREKQRLLLDWLGHIFQVRAVCRRWNNIASVHLLHTLPLWHTEITINDKFRAWHKLIDSLRVRDAARRVVIDTVAHSNHFLSDECLVHKWPQSWKEGEWPEFLSAISLTRHLPNLDAIEVRFSAACTGPEGELEGRHLSRFTGLEITEPAETRLYTLEAVAKAMIERTKRHQSLRLVEELVLENLQNMRLNRDLVKYVSSEHLKRLHIKVTHEGGSTIEKRKKSSSTIYRQELTDFPFYLQNTFLRGAQNNLVELTLSGEYWGAIPGEFNGGKLSFPTLKTLTLEGFEILRQDQFDWILRIRSLTRLHLHCCPIITHCLVFQPEFDYWNVNLQGWKRVQDANYDPATHPDRYKVPHEPDLDALEPGWYVNPLRWNTLFDSICENLPLLEDFTFDAQRWANYFRHIENPFNEDMMTFRYVGFAHKRRCLQSVSLYLDETMDECNYVQDDMLGKPKEIIKVAEPADRQALDKLLQTIQERRNGKHASVEDDNPRDLKRIRYN</sequence>
<dbReference type="SUPFAM" id="SSF52047">
    <property type="entry name" value="RNI-like"/>
    <property type="match status" value="1"/>
</dbReference>
<feature type="region of interest" description="Disordered" evidence="1">
    <location>
        <begin position="511"/>
        <end position="532"/>
    </location>
</feature>
<proteinExistence type="predicted"/>
<dbReference type="SUPFAM" id="SSF81383">
    <property type="entry name" value="F-box domain"/>
    <property type="match status" value="1"/>
</dbReference>
<dbReference type="Pfam" id="PF12937">
    <property type="entry name" value="F-box-like"/>
    <property type="match status" value="1"/>
</dbReference>
<evidence type="ECO:0000259" key="2">
    <source>
        <dbReference type="Pfam" id="PF12937"/>
    </source>
</evidence>
<dbReference type="Proteomes" id="UP000091967">
    <property type="component" value="Unassembled WGS sequence"/>
</dbReference>
<reference evidence="3 4" key="1">
    <citation type="submission" date="2016-06" db="EMBL/GenBank/DDBJ databases">
        <title>Living apart together: crosstalk between the core and supernumerary genomes in a fungal plant pathogen.</title>
        <authorList>
            <person name="Vanheule A."/>
            <person name="Audenaert K."/>
            <person name="Warris S."/>
            <person name="Van De Geest H."/>
            <person name="Schijlen E."/>
            <person name="Hofte M."/>
            <person name="De Saeger S."/>
            <person name="Haesaert G."/>
            <person name="Waalwijk C."/>
            <person name="Van Der Lee T."/>
        </authorList>
    </citation>
    <scope>NUCLEOTIDE SEQUENCE [LARGE SCALE GENOMIC DNA]</scope>
    <source>
        <strain evidence="3 4">2516</strain>
    </source>
</reference>
<comment type="caution">
    <text evidence="3">The sequence shown here is derived from an EMBL/GenBank/DDBJ whole genome shotgun (WGS) entry which is preliminary data.</text>
</comment>
<keyword evidence="4" id="KW-1185">Reference proteome</keyword>
<name>A0A1B8AIY7_FUSPO</name>
<dbReference type="PANTHER" id="PTHR42057">
    <property type="entry name" value="F-BOX DOMAIN PROTEIN (AFU_ORTHOLOGUE AFUA_4G00200)"/>
    <property type="match status" value="1"/>
</dbReference>
<dbReference type="InterPro" id="IPR001810">
    <property type="entry name" value="F-box_dom"/>
</dbReference>
<dbReference type="CDD" id="cd09917">
    <property type="entry name" value="F-box_SF"/>
    <property type="match status" value="1"/>
</dbReference>
<dbReference type="InterPro" id="IPR036047">
    <property type="entry name" value="F-box-like_dom_sf"/>
</dbReference>
<evidence type="ECO:0000256" key="1">
    <source>
        <dbReference type="SAM" id="MobiDB-lite"/>
    </source>
</evidence>
<organism evidence="3 4">
    <name type="scientific">Fusarium poae</name>
    <dbReference type="NCBI Taxonomy" id="36050"/>
    <lineage>
        <taxon>Eukaryota</taxon>
        <taxon>Fungi</taxon>
        <taxon>Dikarya</taxon>
        <taxon>Ascomycota</taxon>
        <taxon>Pezizomycotina</taxon>
        <taxon>Sordariomycetes</taxon>
        <taxon>Hypocreomycetidae</taxon>
        <taxon>Hypocreales</taxon>
        <taxon>Nectriaceae</taxon>
        <taxon>Fusarium</taxon>
    </lineage>
</organism>
<evidence type="ECO:0000313" key="4">
    <source>
        <dbReference type="Proteomes" id="UP000091967"/>
    </source>
</evidence>
<protein>
    <recommendedName>
        <fullName evidence="2">F-box domain-containing protein</fullName>
    </recommendedName>
</protein>